<comment type="caution">
    <text evidence="3">The sequence shown here is derived from an EMBL/GenBank/DDBJ whole genome shotgun (WGS) entry which is preliminary data.</text>
</comment>
<dbReference type="EMBL" id="JAAXOW010000002">
    <property type="protein sequence ID" value="NKX92943.1"/>
    <property type="molecule type" value="Genomic_DNA"/>
</dbReference>
<dbReference type="AlphaFoldDB" id="A0A9X5IRJ0"/>
<feature type="domain" description="Bacterial Ig-like" evidence="2">
    <location>
        <begin position="58"/>
        <end position="126"/>
    </location>
</feature>
<keyword evidence="1" id="KW-0732">Signal</keyword>
<reference evidence="3 4" key="1">
    <citation type="submission" date="2020-04" db="EMBL/GenBank/DDBJ databases">
        <title>MicrobeNet Type strains.</title>
        <authorList>
            <person name="Nicholson A.C."/>
        </authorList>
    </citation>
    <scope>NUCLEOTIDE SEQUENCE [LARGE SCALE GENOMIC DNA]</scope>
    <source>
        <strain evidence="3 4">ATCC BAA-789</strain>
    </source>
</reference>
<organism evidence="3 4">
    <name type="scientific">Sanguibacter hominis ATCC BAA-789</name>
    <dbReference type="NCBI Taxonomy" id="1312740"/>
    <lineage>
        <taxon>Bacteria</taxon>
        <taxon>Bacillati</taxon>
        <taxon>Actinomycetota</taxon>
        <taxon>Actinomycetes</taxon>
        <taxon>Micrococcales</taxon>
        <taxon>Sanguibacteraceae</taxon>
        <taxon>Sanguibacter</taxon>
    </lineage>
</organism>
<dbReference type="RefSeq" id="WP_168447046.1">
    <property type="nucleotide sequence ID" value="NZ_JAAXOW010000002.1"/>
</dbReference>
<evidence type="ECO:0000256" key="1">
    <source>
        <dbReference type="SAM" id="SignalP"/>
    </source>
</evidence>
<evidence type="ECO:0000259" key="2">
    <source>
        <dbReference type="Pfam" id="PF16640"/>
    </source>
</evidence>
<sequence length="260" mass="27184">MKNLAKRAVTVAAALALSVGALPATASAAPVSTAAPATAVATAKVATAKAGTKIAIKASAKSFHHGQTGPKITVAVKKGSKAASGKVTFFDGKKKIKTVKLKKGKATIRLKSSLKVGKHKITAKYGKASKSVKITVHNSALKVTKAEFTVSKSDPYGFNLDPVAAEGQKLTGTVKYKGKPAKKGYVDIYRNGKTKGGASSPDYITMTGVQDGKFSFSSSWLARVAEKLPVGTHKFKAFYTPGYAFDDYVHSSWITVTVTA</sequence>
<feature type="signal peptide" evidence="1">
    <location>
        <begin position="1"/>
        <end position="28"/>
    </location>
</feature>
<gene>
    <name evidence="3" type="ORF">HF995_06575</name>
</gene>
<feature type="chain" id="PRO_5040910908" description="Bacterial Ig-like domain-containing protein" evidence="1">
    <location>
        <begin position="29"/>
        <end position="260"/>
    </location>
</feature>
<evidence type="ECO:0000313" key="4">
    <source>
        <dbReference type="Proteomes" id="UP000774283"/>
    </source>
</evidence>
<dbReference type="InterPro" id="IPR032109">
    <property type="entry name" value="Big_3_5"/>
</dbReference>
<accession>A0A9X5IRJ0</accession>
<dbReference type="Pfam" id="PF16640">
    <property type="entry name" value="Big_3_5"/>
    <property type="match status" value="1"/>
</dbReference>
<protein>
    <recommendedName>
        <fullName evidence="2">Bacterial Ig-like domain-containing protein</fullName>
    </recommendedName>
</protein>
<name>A0A9X5IRJ0_9MICO</name>
<dbReference type="GO" id="GO:0005975">
    <property type="term" value="P:carbohydrate metabolic process"/>
    <property type="evidence" value="ECO:0007669"/>
    <property type="project" value="UniProtKB-ARBA"/>
</dbReference>
<dbReference type="Gene3D" id="2.60.40.10">
    <property type="entry name" value="Immunoglobulins"/>
    <property type="match status" value="1"/>
</dbReference>
<keyword evidence="4" id="KW-1185">Reference proteome</keyword>
<evidence type="ECO:0000313" key="3">
    <source>
        <dbReference type="EMBL" id="NKX92943.1"/>
    </source>
</evidence>
<dbReference type="Proteomes" id="UP000774283">
    <property type="component" value="Unassembled WGS sequence"/>
</dbReference>
<dbReference type="InterPro" id="IPR013783">
    <property type="entry name" value="Ig-like_fold"/>
</dbReference>
<proteinExistence type="predicted"/>